<dbReference type="Proteomes" id="UP000320762">
    <property type="component" value="Unassembled WGS sequence"/>
</dbReference>
<organism evidence="2 3">
    <name type="scientific">Schizophyllum amplum</name>
    <dbReference type="NCBI Taxonomy" id="97359"/>
    <lineage>
        <taxon>Eukaryota</taxon>
        <taxon>Fungi</taxon>
        <taxon>Dikarya</taxon>
        <taxon>Basidiomycota</taxon>
        <taxon>Agaricomycotina</taxon>
        <taxon>Agaricomycetes</taxon>
        <taxon>Agaricomycetidae</taxon>
        <taxon>Agaricales</taxon>
        <taxon>Schizophyllaceae</taxon>
        <taxon>Schizophyllum</taxon>
    </lineage>
</organism>
<feature type="chain" id="PRO_5022036214" evidence="1">
    <location>
        <begin position="22"/>
        <end position="138"/>
    </location>
</feature>
<feature type="signal peptide" evidence="1">
    <location>
        <begin position="1"/>
        <end position="21"/>
    </location>
</feature>
<sequence length="138" mass="14509">MMKFAALTAAVLFVAVSAAPAADNAEYITTTTLTDSACVFYASGTQTETSTIPGSTFTYDDPSTTTLTTTWYVLPTTTAAAKRAQTTIVVSEVCAETRTVNPITTTADPAVVTTTTAYASTETYTSTYTLCIPGHHCF</sequence>
<reference evidence="2 3" key="1">
    <citation type="journal article" date="2019" name="New Phytol.">
        <title>Comparative genomics reveals unique wood-decay strategies and fruiting body development in the Schizophyllaceae.</title>
        <authorList>
            <person name="Almasi E."/>
            <person name="Sahu N."/>
            <person name="Krizsan K."/>
            <person name="Balint B."/>
            <person name="Kovacs G.M."/>
            <person name="Kiss B."/>
            <person name="Cseklye J."/>
            <person name="Drula E."/>
            <person name="Henrissat B."/>
            <person name="Nagy I."/>
            <person name="Chovatia M."/>
            <person name="Adam C."/>
            <person name="LaButti K."/>
            <person name="Lipzen A."/>
            <person name="Riley R."/>
            <person name="Grigoriev I.V."/>
            <person name="Nagy L.G."/>
        </authorList>
    </citation>
    <scope>NUCLEOTIDE SEQUENCE [LARGE SCALE GENOMIC DNA]</scope>
    <source>
        <strain evidence="2 3">NL-1724</strain>
    </source>
</reference>
<gene>
    <name evidence="2" type="ORF">BD626DRAFT_540643</name>
</gene>
<keyword evidence="1" id="KW-0732">Signal</keyword>
<evidence type="ECO:0000256" key="1">
    <source>
        <dbReference type="SAM" id="SignalP"/>
    </source>
</evidence>
<keyword evidence="3" id="KW-1185">Reference proteome</keyword>
<evidence type="ECO:0000313" key="3">
    <source>
        <dbReference type="Proteomes" id="UP000320762"/>
    </source>
</evidence>
<dbReference type="AlphaFoldDB" id="A0A550BXT4"/>
<comment type="caution">
    <text evidence="2">The sequence shown here is derived from an EMBL/GenBank/DDBJ whole genome shotgun (WGS) entry which is preliminary data.</text>
</comment>
<protein>
    <submittedName>
        <fullName evidence="2">Uncharacterized protein</fullName>
    </submittedName>
</protein>
<name>A0A550BXT4_9AGAR</name>
<evidence type="ECO:0000313" key="2">
    <source>
        <dbReference type="EMBL" id="TRM57336.1"/>
    </source>
</evidence>
<proteinExistence type="predicted"/>
<dbReference type="EMBL" id="VDMD01000049">
    <property type="protein sequence ID" value="TRM57336.1"/>
    <property type="molecule type" value="Genomic_DNA"/>
</dbReference>
<accession>A0A550BXT4</accession>